<evidence type="ECO:0000259" key="4">
    <source>
        <dbReference type="PROSITE" id="PS50196"/>
    </source>
</evidence>
<evidence type="ECO:0000256" key="2">
    <source>
        <dbReference type="ARBA" id="ARBA00023242"/>
    </source>
</evidence>
<accession>A0A815YI05</accession>
<dbReference type="Pfam" id="PF00638">
    <property type="entry name" value="Ran_BP1"/>
    <property type="match status" value="1"/>
</dbReference>
<dbReference type="AlphaFoldDB" id="A0A815YI05"/>
<dbReference type="PANTHER" id="PTHR23138">
    <property type="entry name" value="RAN BINDING PROTEIN"/>
    <property type="match status" value="1"/>
</dbReference>
<feature type="compositionally biased region" description="Polar residues" evidence="3">
    <location>
        <begin position="161"/>
        <end position="171"/>
    </location>
</feature>
<comment type="subcellular location">
    <subcellularLocation>
        <location evidence="1">Nucleus</location>
    </subcellularLocation>
</comment>
<protein>
    <recommendedName>
        <fullName evidence="4">RanBD1 domain-containing protein</fullName>
    </recommendedName>
</protein>
<feature type="compositionally biased region" description="Low complexity" evidence="3">
    <location>
        <begin position="329"/>
        <end position="341"/>
    </location>
</feature>
<feature type="compositionally biased region" description="Acidic residues" evidence="3">
    <location>
        <begin position="111"/>
        <end position="138"/>
    </location>
</feature>
<feature type="compositionally biased region" description="Basic and acidic residues" evidence="3">
    <location>
        <begin position="365"/>
        <end position="377"/>
    </location>
</feature>
<dbReference type="SMART" id="SM00160">
    <property type="entry name" value="RanBD"/>
    <property type="match status" value="1"/>
</dbReference>
<evidence type="ECO:0000313" key="5">
    <source>
        <dbReference type="EMBL" id="CAF1570001.1"/>
    </source>
</evidence>
<dbReference type="GO" id="GO:0005634">
    <property type="term" value="C:nucleus"/>
    <property type="evidence" value="ECO:0007669"/>
    <property type="project" value="UniProtKB-SubCell"/>
</dbReference>
<dbReference type="PROSITE" id="PS50196">
    <property type="entry name" value="RANBD1"/>
    <property type="match status" value="1"/>
</dbReference>
<name>A0A815YI05_ADIRI</name>
<feature type="region of interest" description="Disordered" evidence="3">
    <location>
        <begin position="1"/>
        <end position="63"/>
    </location>
</feature>
<evidence type="ECO:0000256" key="3">
    <source>
        <dbReference type="SAM" id="MobiDB-lite"/>
    </source>
</evidence>
<dbReference type="CDD" id="cd13180">
    <property type="entry name" value="RanBD_RanBP3"/>
    <property type="match status" value="1"/>
</dbReference>
<comment type="caution">
    <text evidence="5">The sequence shown here is derived from an EMBL/GenBank/DDBJ whole genome shotgun (WGS) entry which is preliminary data.</text>
</comment>
<keyword evidence="2" id="KW-0539">Nucleus</keyword>
<feature type="domain" description="RanBD1" evidence="4">
    <location>
        <begin position="146"/>
        <end position="246"/>
    </location>
</feature>
<dbReference type="InterPro" id="IPR045255">
    <property type="entry name" value="RanBP1-like"/>
</dbReference>
<feature type="compositionally biased region" description="Low complexity" evidence="3">
    <location>
        <begin position="294"/>
        <end position="318"/>
    </location>
</feature>
<feature type="region of interest" description="Disordered" evidence="3">
    <location>
        <begin position="291"/>
        <end position="377"/>
    </location>
</feature>
<gene>
    <name evidence="5" type="ORF">XAT740_LOCUS44391</name>
</gene>
<proteinExistence type="predicted"/>
<dbReference type="SUPFAM" id="SSF50729">
    <property type="entry name" value="PH domain-like"/>
    <property type="match status" value="1"/>
</dbReference>
<dbReference type="EMBL" id="CAJNOR010005620">
    <property type="protein sequence ID" value="CAF1570001.1"/>
    <property type="molecule type" value="Genomic_DNA"/>
</dbReference>
<evidence type="ECO:0000313" key="6">
    <source>
        <dbReference type="Proteomes" id="UP000663828"/>
    </source>
</evidence>
<feature type="compositionally biased region" description="Low complexity" evidence="3">
    <location>
        <begin position="47"/>
        <end position="63"/>
    </location>
</feature>
<feature type="region of interest" description="Disordered" evidence="3">
    <location>
        <begin position="97"/>
        <end position="174"/>
    </location>
</feature>
<dbReference type="InterPro" id="IPR000156">
    <property type="entry name" value="Ran_bind_dom"/>
</dbReference>
<reference evidence="5" key="1">
    <citation type="submission" date="2021-02" db="EMBL/GenBank/DDBJ databases">
        <authorList>
            <person name="Nowell W R."/>
        </authorList>
    </citation>
    <scope>NUCLEOTIDE SEQUENCE</scope>
</reference>
<dbReference type="Gene3D" id="2.30.29.30">
    <property type="entry name" value="Pleckstrin-homology domain (PH domain)/Phosphotyrosine-binding domain (PTB)"/>
    <property type="match status" value="1"/>
</dbReference>
<dbReference type="PANTHER" id="PTHR23138:SF142">
    <property type="entry name" value="RAN-BINDING PROTEIN 3B-RELATED"/>
    <property type="match status" value="1"/>
</dbReference>
<dbReference type="InterPro" id="IPR011993">
    <property type="entry name" value="PH-like_dom_sf"/>
</dbReference>
<organism evidence="5 6">
    <name type="scientific">Adineta ricciae</name>
    <name type="common">Rotifer</name>
    <dbReference type="NCBI Taxonomy" id="249248"/>
    <lineage>
        <taxon>Eukaryota</taxon>
        <taxon>Metazoa</taxon>
        <taxon>Spiralia</taxon>
        <taxon>Gnathifera</taxon>
        <taxon>Rotifera</taxon>
        <taxon>Eurotatoria</taxon>
        <taxon>Bdelloidea</taxon>
        <taxon>Adinetida</taxon>
        <taxon>Adinetidae</taxon>
        <taxon>Adineta</taxon>
    </lineage>
</organism>
<keyword evidence="6" id="KW-1185">Reference proteome</keyword>
<sequence>MSNNETATGNEDKTEEEPNNVDTSTPVRLFGQFKPNGTGFSSFGQLSSSNGENSSSTSTSYFTSTLSKFSATNTRGFGSASSMSLASSLAPLSANNQLFSAANETKPENDETKEEEENGDDAAADEDDDDERKEDEEENNKSARSLFETAAEYEARRATTHPSTTIQGDTSTGEEHEITKFQIAGKLYMYNPEQQQFVERGYGILKINESRDPSDWDKLQARLIMRLDKAFRVILNSPIFPKMTVERATDRSVRFGAQDESHLRIFVIKASANDCTNLCKELQSRIQIIERQQTTSSNNTSPNKSSLNTSGSSSADNSTMRIRKRSHSSTDSDTSDNTANDISKKSKITEGYQPPSTDTSDEDSKESTKAGEQESVI</sequence>
<dbReference type="Proteomes" id="UP000663828">
    <property type="component" value="Unassembled WGS sequence"/>
</dbReference>
<evidence type="ECO:0000256" key="1">
    <source>
        <dbReference type="ARBA" id="ARBA00004123"/>
    </source>
</evidence>